<dbReference type="EMBL" id="JACBAF010001845">
    <property type="protein sequence ID" value="KAF7172602.1"/>
    <property type="molecule type" value="Genomic_DNA"/>
</dbReference>
<evidence type="ECO:0000256" key="2">
    <source>
        <dbReference type="SAM" id="Phobius"/>
    </source>
</evidence>
<feature type="compositionally biased region" description="Low complexity" evidence="1">
    <location>
        <begin position="113"/>
        <end position="146"/>
    </location>
</feature>
<feature type="compositionally biased region" description="Polar residues" evidence="1">
    <location>
        <begin position="262"/>
        <end position="272"/>
    </location>
</feature>
<dbReference type="EMBL" id="JACBAD010002128">
    <property type="protein sequence ID" value="KAF7113947.1"/>
    <property type="molecule type" value="Genomic_DNA"/>
</dbReference>
<accession>A0A8H6UZM3</accession>
<dbReference type="AlphaFoldDB" id="A0A8H6UZM3"/>
<feature type="region of interest" description="Disordered" evidence="1">
    <location>
        <begin position="92"/>
        <end position="147"/>
    </location>
</feature>
<keyword evidence="5" id="KW-1185">Reference proteome</keyword>
<dbReference type="Proteomes" id="UP000662466">
    <property type="component" value="Unassembled WGS sequence"/>
</dbReference>
<keyword evidence="2" id="KW-0812">Transmembrane</keyword>
<feature type="region of interest" description="Disordered" evidence="1">
    <location>
        <begin position="262"/>
        <end position="281"/>
    </location>
</feature>
<keyword evidence="2" id="KW-1133">Transmembrane helix</keyword>
<feature type="region of interest" description="Disordered" evidence="1">
    <location>
        <begin position="1"/>
        <end position="27"/>
    </location>
</feature>
<evidence type="ECO:0000313" key="6">
    <source>
        <dbReference type="Proteomes" id="UP000662466"/>
    </source>
</evidence>
<feature type="region of interest" description="Disordered" evidence="1">
    <location>
        <begin position="325"/>
        <end position="344"/>
    </location>
</feature>
<evidence type="ECO:0000313" key="5">
    <source>
        <dbReference type="Proteomes" id="UP000630445"/>
    </source>
</evidence>
<organism evidence="4 6">
    <name type="scientific">Aspergillus hiratsukae</name>
    <dbReference type="NCBI Taxonomy" id="1194566"/>
    <lineage>
        <taxon>Eukaryota</taxon>
        <taxon>Fungi</taxon>
        <taxon>Dikarya</taxon>
        <taxon>Ascomycota</taxon>
        <taxon>Pezizomycotina</taxon>
        <taxon>Eurotiomycetes</taxon>
        <taxon>Eurotiomycetidae</taxon>
        <taxon>Eurotiales</taxon>
        <taxon>Aspergillaceae</taxon>
        <taxon>Aspergillus</taxon>
        <taxon>Aspergillus subgen. Fumigati</taxon>
    </lineage>
</organism>
<feature type="transmembrane region" description="Helical" evidence="2">
    <location>
        <begin position="34"/>
        <end position="59"/>
    </location>
</feature>
<dbReference type="Proteomes" id="UP000630445">
    <property type="component" value="Unassembled WGS sequence"/>
</dbReference>
<evidence type="ECO:0000313" key="4">
    <source>
        <dbReference type="EMBL" id="KAF7172602.1"/>
    </source>
</evidence>
<feature type="transmembrane region" description="Helical" evidence="2">
    <location>
        <begin position="177"/>
        <end position="206"/>
    </location>
</feature>
<proteinExistence type="predicted"/>
<gene>
    <name evidence="3" type="ORF">CNMCM5793_006130</name>
    <name evidence="4" type="ORF">CNMCM6106_006767</name>
</gene>
<evidence type="ECO:0000256" key="1">
    <source>
        <dbReference type="SAM" id="MobiDB-lite"/>
    </source>
</evidence>
<reference evidence="4" key="1">
    <citation type="submission" date="2020-06" db="EMBL/GenBank/DDBJ databases">
        <title>Draft genome sequences of strains closely related to Aspergillus parafelis and Aspergillus hiratsukae.</title>
        <authorList>
            <person name="Dos Santos R.A.C."/>
            <person name="Rivero-Menendez O."/>
            <person name="Steenwyk J.L."/>
            <person name="Mead M.E."/>
            <person name="Goldman G.H."/>
            <person name="Alastruey-Izquierdo A."/>
            <person name="Rokas A."/>
        </authorList>
    </citation>
    <scope>NUCLEOTIDE SEQUENCE</scope>
    <source>
        <strain evidence="3">CNM-CM5793</strain>
        <strain evidence="4">CNM-CM6106</strain>
    </source>
</reference>
<feature type="transmembrane region" description="Helical" evidence="2">
    <location>
        <begin position="292"/>
        <end position="317"/>
    </location>
</feature>
<sequence>MASKEGPRSEALGFNENHHSRHRRHHRFRDKPPVLGLVFAFLVTVFIICSFTFTIFAFVSKDWAHRELLVPDDQGGTYNLIVPRSPRFNCHIEDTGDHPHPPVPTFGVKPRATGNSTSSPTTATTNSTSTNSSNVSSSAVTGSSPSRPYAVDCSIPLCDPLSDNPNLCQKLTFSRNLLYASVALITTSLVLSVAMLGVLPAPFAVITTRSKPFSSSSRALSTWISPFSFITYLFLVASVAVMITCHYFGFSATVDQQFPDGNSITQVGSTPPSGEDPTDSLTVPWVAGKGSIWMGLAWGFAALAVLGWQGVWGIGSFQLATAHPRRWKEEEEHEEETNESRREE</sequence>
<evidence type="ECO:0000313" key="3">
    <source>
        <dbReference type="EMBL" id="KAF7113947.1"/>
    </source>
</evidence>
<keyword evidence="2" id="KW-0472">Membrane</keyword>
<feature type="transmembrane region" description="Helical" evidence="2">
    <location>
        <begin position="227"/>
        <end position="249"/>
    </location>
</feature>
<protein>
    <submittedName>
        <fullName evidence="4">Uncharacterized protein</fullName>
    </submittedName>
</protein>
<comment type="caution">
    <text evidence="4">The sequence shown here is derived from an EMBL/GenBank/DDBJ whole genome shotgun (WGS) entry which is preliminary data.</text>
</comment>
<name>A0A8H6UZM3_9EURO</name>